<dbReference type="Gene3D" id="3.90.1570.10">
    <property type="entry name" value="tt1808, chain A"/>
    <property type="match status" value="1"/>
</dbReference>
<feature type="domain" description="Putative restriction endonuclease" evidence="1">
    <location>
        <begin position="12"/>
        <end position="178"/>
    </location>
</feature>
<evidence type="ECO:0000313" key="3">
    <source>
        <dbReference type="Proteomes" id="UP001476950"/>
    </source>
</evidence>
<proteinExistence type="predicted"/>
<keyword evidence="2" id="KW-0540">Nuclease</keyword>
<keyword evidence="3" id="KW-1185">Reference proteome</keyword>
<dbReference type="InterPro" id="IPR008538">
    <property type="entry name" value="Uma2"/>
</dbReference>
<dbReference type="RefSeq" id="WP_190448757.1">
    <property type="nucleotide sequence ID" value="NZ_JAMPLM010000010.1"/>
</dbReference>
<dbReference type="InterPro" id="IPR011335">
    <property type="entry name" value="Restrct_endonuc-II-like"/>
</dbReference>
<reference evidence="2 3" key="1">
    <citation type="submission" date="2022-04" db="EMBL/GenBank/DDBJ databases">
        <title>Positive selection, recombination, and allopatry shape intraspecific diversity of widespread and dominant cyanobacteria.</title>
        <authorList>
            <person name="Wei J."/>
            <person name="Shu W."/>
            <person name="Hu C."/>
        </authorList>
    </citation>
    <scope>NUCLEOTIDE SEQUENCE [LARGE SCALE GENOMIC DNA]</scope>
    <source>
        <strain evidence="2 3">AS-A4</strain>
    </source>
</reference>
<dbReference type="SUPFAM" id="SSF52980">
    <property type="entry name" value="Restriction endonuclease-like"/>
    <property type="match status" value="1"/>
</dbReference>
<dbReference type="InterPro" id="IPR012296">
    <property type="entry name" value="Nuclease_put_TT1808"/>
</dbReference>
<comment type="caution">
    <text evidence="2">The sequence shown here is derived from an EMBL/GenBank/DDBJ whole genome shotgun (WGS) entry which is preliminary data.</text>
</comment>
<dbReference type="PANTHER" id="PTHR34107:SF1">
    <property type="entry name" value="SLL0198 PROTEIN"/>
    <property type="match status" value="1"/>
</dbReference>
<gene>
    <name evidence="2" type="ORF">NDI38_13165</name>
</gene>
<accession>A0ABV0KJG4</accession>
<dbReference type="Pfam" id="PF05685">
    <property type="entry name" value="Uma2"/>
    <property type="match status" value="1"/>
</dbReference>
<dbReference type="PANTHER" id="PTHR34107">
    <property type="entry name" value="SLL0198 PROTEIN-RELATED"/>
    <property type="match status" value="1"/>
</dbReference>
<keyword evidence="2" id="KW-0255">Endonuclease</keyword>
<evidence type="ECO:0000313" key="2">
    <source>
        <dbReference type="EMBL" id="MEP1059391.1"/>
    </source>
</evidence>
<keyword evidence="2" id="KW-0378">Hydrolase</keyword>
<dbReference type="Proteomes" id="UP001476950">
    <property type="component" value="Unassembled WGS sequence"/>
</dbReference>
<protein>
    <submittedName>
        <fullName evidence="2">Uma2 family endonuclease</fullName>
    </submittedName>
</protein>
<dbReference type="EMBL" id="JAMPLM010000010">
    <property type="protein sequence ID" value="MEP1059391.1"/>
    <property type="molecule type" value="Genomic_DNA"/>
</dbReference>
<dbReference type="GO" id="GO:0004519">
    <property type="term" value="F:endonuclease activity"/>
    <property type="evidence" value="ECO:0007669"/>
    <property type="project" value="UniProtKB-KW"/>
</dbReference>
<sequence>MVLQANHPLTLQAFLALPPGEGDITYELIDGQAVPKMPPKKFHSSLTRAFLFLLCPEFEGRGEVYPELSIALTWQGRDWVPTPDLVYISYERLPSSWQENTVCPVPPDLAIEIILPGQTFGQLAAKARAYLDANVLRVWVVDSKARSITVFYPDAPPQTYMGDTLLTDKLFEGLAFTAEQVFQKAGIPLG</sequence>
<name>A0ABV0KJG4_9CYAN</name>
<dbReference type="CDD" id="cd06260">
    <property type="entry name" value="DUF820-like"/>
    <property type="match status" value="1"/>
</dbReference>
<evidence type="ECO:0000259" key="1">
    <source>
        <dbReference type="Pfam" id="PF05685"/>
    </source>
</evidence>
<organism evidence="2 3">
    <name type="scientific">Stenomitos frigidus AS-A4</name>
    <dbReference type="NCBI Taxonomy" id="2933935"/>
    <lineage>
        <taxon>Bacteria</taxon>
        <taxon>Bacillati</taxon>
        <taxon>Cyanobacteriota</taxon>
        <taxon>Cyanophyceae</taxon>
        <taxon>Leptolyngbyales</taxon>
        <taxon>Leptolyngbyaceae</taxon>
        <taxon>Stenomitos</taxon>
    </lineage>
</organism>